<dbReference type="Pfam" id="PF13561">
    <property type="entry name" value="adh_short_C2"/>
    <property type="match status" value="1"/>
</dbReference>
<dbReference type="Gene3D" id="3.40.50.720">
    <property type="entry name" value="NAD(P)-binding Rossmann-like Domain"/>
    <property type="match status" value="1"/>
</dbReference>
<evidence type="ECO:0000313" key="3">
    <source>
        <dbReference type="Proteomes" id="UP001500897"/>
    </source>
</evidence>
<name>A0ABN2XIJ6_9ACTN</name>
<dbReference type="Proteomes" id="UP001500897">
    <property type="component" value="Unassembled WGS sequence"/>
</dbReference>
<sequence>MTRTVLLTGGASGSGRARAARNAALSAESAPRGVSRDVIAAACVEGTGLFGGGLPAERRRALIEETRGGRPGTVEDVAAAAHFLAPPGARHLTGQTPHVNGGAHTTR</sequence>
<dbReference type="SUPFAM" id="SSF51735">
    <property type="entry name" value="NAD(P)-binding Rossmann-fold domains"/>
    <property type="match status" value="1"/>
</dbReference>
<evidence type="ECO:0000313" key="2">
    <source>
        <dbReference type="EMBL" id="GAA2111406.1"/>
    </source>
</evidence>
<dbReference type="EMBL" id="BAAANS010000041">
    <property type="protein sequence ID" value="GAA2111406.1"/>
    <property type="molecule type" value="Genomic_DNA"/>
</dbReference>
<dbReference type="RefSeq" id="WP_344555382.1">
    <property type="nucleotide sequence ID" value="NZ_BAAANS010000041.1"/>
</dbReference>
<feature type="compositionally biased region" description="Low complexity" evidence="1">
    <location>
        <begin position="14"/>
        <end position="30"/>
    </location>
</feature>
<reference evidence="3" key="1">
    <citation type="journal article" date="2019" name="Int. J. Syst. Evol. Microbiol.">
        <title>The Global Catalogue of Microorganisms (GCM) 10K type strain sequencing project: providing services to taxonomists for standard genome sequencing and annotation.</title>
        <authorList>
            <consortium name="The Broad Institute Genomics Platform"/>
            <consortium name="The Broad Institute Genome Sequencing Center for Infectious Disease"/>
            <person name="Wu L."/>
            <person name="Ma J."/>
        </authorList>
    </citation>
    <scope>NUCLEOTIDE SEQUENCE [LARGE SCALE GENOMIC DNA]</scope>
    <source>
        <strain evidence="3">JCM 14559</strain>
    </source>
</reference>
<accession>A0ABN2XIJ6</accession>
<dbReference type="InterPro" id="IPR002347">
    <property type="entry name" value="SDR_fam"/>
</dbReference>
<evidence type="ECO:0000256" key="1">
    <source>
        <dbReference type="SAM" id="MobiDB-lite"/>
    </source>
</evidence>
<proteinExistence type="predicted"/>
<comment type="caution">
    <text evidence="2">The sequence shown here is derived from an EMBL/GenBank/DDBJ whole genome shotgun (WGS) entry which is preliminary data.</text>
</comment>
<feature type="region of interest" description="Disordered" evidence="1">
    <location>
        <begin position="87"/>
        <end position="107"/>
    </location>
</feature>
<feature type="region of interest" description="Disordered" evidence="1">
    <location>
        <begin position="1"/>
        <end position="31"/>
    </location>
</feature>
<evidence type="ECO:0008006" key="4">
    <source>
        <dbReference type="Google" id="ProtNLM"/>
    </source>
</evidence>
<feature type="compositionally biased region" description="Polar residues" evidence="1">
    <location>
        <begin position="93"/>
        <end position="107"/>
    </location>
</feature>
<gene>
    <name evidence="2" type="ORF">GCM10009759_53400</name>
</gene>
<organism evidence="2 3">
    <name type="scientific">Kitasatospora saccharophila</name>
    <dbReference type="NCBI Taxonomy" id="407973"/>
    <lineage>
        <taxon>Bacteria</taxon>
        <taxon>Bacillati</taxon>
        <taxon>Actinomycetota</taxon>
        <taxon>Actinomycetes</taxon>
        <taxon>Kitasatosporales</taxon>
        <taxon>Streptomycetaceae</taxon>
        <taxon>Kitasatospora</taxon>
    </lineage>
</organism>
<protein>
    <recommendedName>
        <fullName evidence="4">Enoyl-ACP reductase-like protein</fullName>
    </recommendedName>
</protein>
<keyword evidence="3" id="KW-1185">Reference proteome</keyword>
<dbReference type="InterPro" id="IPR036291">
    <property type="entry name" value="NAD(P)-bd_dom_sf"/>
</dbReference>